<sequence length="631" mass="66547">MGNRLARTQKLIYVPAVPPVPGRAAFCVGGSTERSFAVAGSRSGGSGKAVTPYVSLPTSNYTSSGQLNIPSGIYGQLAAGASSVSGQSGYSPYTPTKVGEQVCYPAIPAVPGTPSRYDYGDNTGWSAGARSLAQVPAIGFFRGVLPPSPVGVQIGFSRRTYEPILGAMTHSLVARRDEYTIVESGVSVYGPQPLPAGATVEIKRVNGAVTYSINGAQVYASAVPSSGEIYGGALLYSVGDYVDSPEIAASESPISFECDLFRLVAAISETADYTAVDTGVPRIRLEATAVAVTGSIRFSAEIPALIAAIGTDADAQWMSSDLPAISLSARLGGVEELLTSFIGLTPPIVCSAVGAQGEALRFSAELPVRSAIGEQPFNLVAVSMPCIPVVFTQVPYLDEGVYDGSDAIIATELHVLESALLLVALDSLDVSGSADMIIILEMAVEDGISFADDAHIGAIVEMLAMERVAVLSRSFAARQQALQYAVNFMTGALTTYRDFDFLGFTYDNGQAYAWKQDGLYRLGVESDEVISALVDFGASDYGDAHLKRMAMAFVGVRTDGECYLRLCTDDGPERVYKMVGDSAQKRSILAKGVTGRTWNVRLELVDAAFATIDSVELEVGVTQRRGYGRRG</sequence>
<evidence type="ECO:0000313" key="1">
    <source>
        <dbReference type="EMBL" id="VDN62095.1"/>
    </source>
</evidence>
<reference evidence="1" key="1">
    <citation type="submission" date="2018-11" db="EMBL/GenBank/DDBJ databases">
        <authorList>
            <consortium name="Genoscope - CEA"/>
            <person name="William W."/>
        </authorList>
    </citation>
    <scope>NUCLEOTIDE SEQUENCE [LARGE SCALE GENOMIC DNA]</scope>
    <source>
        <strain evidence="1">T9AD</strain>
    </source>
</reference>
<name>A0A653B0M4_ECTOL</name>
<accession>A0A653B0M4</accession>
<proteinExistence type="predicted"/>
<organism evidence="1">
    <name type="scientific">Ectopseudomonas oleovorans</name>
    <name type="common">Pseudomonas oleovorans</name>
    <dbReference type="NCBI Taxonomy" id="301"/>
    <lineage>
        <taxon>Bacteria</taxon>
        <taxon>Pseudomonadati</taxon>
        <taxon>Pseudomonadota</taxon>
        <taxon>Gammaproteobacteria</taxon>
        <taxon>Pseudomonadales</taxon>
        <taxon>Pseudomonadaceae</taxon>
        <taxon>Ectopseudomonas</taxon>
    </lineage>
</organism>
<gene>
    <name evidence="1" type="ORF">POT9AD_1104</name>
</gene>
<protein>
    <submittedName>
        <fullName evidence="1">Uncharacterized protein</fullName>
    </submittedName>
</protein>
<dbReference type="EMBL" id="LR130779">
    <property type="protein sequence ID" value="VDN62095.1"/>
    <property type="molecule type" value="Genomic_DNA"/>
</dbReference>
<dbReference type="OrthoDB" id="6869119at2"/>
<dbReference type="AlphaFoldDB" id="A0A653B0M4"/>